<evidence type="ECO:0000259" key="5">
    <source>
        <dbReference type="PROSITE" id="PS50835"/>
    </source>
</evidence>
<dbReference type="GO" id="GO:0005615">
    <property type="term" value="C:extracellular space"/>
    <property type="evidence" value="ECO:0007669"/>
    <property type="project" value="TreeGrafter"/>
</dbReference>
<dbReference type="PROSITE" id="PS50871">
    <property type="entry name" value="C1Q"/>
    <property type="match status" value="1"/>
</dbReference>
<sequence length="427" mass="47902">MFRFLVILWLQLAGYSGLKWAERFQDNSGHMEVCSGQNIRLLWNFTLAQDEHVKDMVWTCQPEGNATELLASYVDDTFVPMSEFSGRLSHLQNGGIELSCATILESGNYSVTVNTVDNNGDETLYRQTAWVKVVDTPKTQDEQLEVRQEREAVRDDTSDRQWHVHLTCGHFFDRGHPAVDVEWKTPNGETLSSSYFHKGNFHLLLSNPVKGGNYTCSLPSLSPATRCLPPGSALRDDTIYVDEMAARFSIMEARQLQMQDDSQKDNLPRHDVIGKLKNETATLQSQMEDLKFRLDTATLRVSFHARLASSFTGTGTLTPFTVITNEGDAFSGTTGTFTAPRNGTYFFVASAGTDSSDKYVDMHLQKDGVDVSWALTEQYSHYYTMGSVQATLYLTAGQRVWLHSDISSSYYDSISTSFTGFLIHADD</sequence>
<feature type="domain" description="Ig-like" evidence="5">
    <location>
        <begin position="137"/>
        <end position="218"/>
    </location>
</feature>
<dbReference type="SUPFAM" id="SSF49842">
    <property type="entry name" value="TNF-like"/>
    <property type="match status" value="1"/>
</dbReference>
<feature type="chain" id="PRO_5042972938" evidence="4">
    <location>
        <begin position="22"/>
        <end position="427"/>
    </location>
</feature>
<feature type="signal peptide" evidence="4">
    <location>
        <begin position="1"/>
        <end position="21"/>
    </location>
</feature>
<dbReference type="InterPro" id="IPR008983">
    <property type="entry name" value="Tumour_necrosis_fac-like_dom"/>
</dbReference>
<dbReference type="Gene3D" id="2.60.120.40">
    <property type="match status" value="1"/>
</dbReference>
<dbReference type="PANTHER" id="PTHR22923">
    <property type="entry name" value="CEREBELLIN-RELATED"/>
    <property type="match status" value="1"/>
</dbReference>
<dbReference type="InterPro" id="IPR013783">
    <property type="entry name" value="Ig-like_fold"/>
</dbReference>
<dbReference type="Pfam" id="PF00386">
    <property type="entry name" value="C1q"/>
    <property type="match status" value="1"/>
</dbReference>
<dbReference type="SMART" id="SM00110">
    <property type="entry name" value="C1Q"/>
    <property type="match status" value="1"/>
</dbReference>
<evidence type="ECO:0000256" key="1">
    <source>
        <dbReference type="ARBA" id="ARBA00004613"/>
    </source>
</evidence>
<evidence type="ECO:0000256" key="2">
    <source>
        <dbReference type="ARBA" id="ARBA00022525"/>
    </source>
</evidence>
<dbReference type="AlphaFoldDB" id="A0AAN9AND6"/>
<feature type="domain" description="C1q" evidence="6">
    <location>
        <begin position="296"/>
        <end position="427"/>
    </location>
</feature>
<dbReference type="InterPro" id="IPR050822">
    <property type="entry name" value="Cerebellin_Synaptic_Org"/>
</dbReference>
<dbReference type="PROSITE" id="PS50835">
    <property type="entry name" value="IG_LIKE"/>
    <property type="match status" value="1"/>
</dbReference>
<dbReference type="InterPro" id="IPR007110">
    <property type="entry name" value="Ig-like_dom"/>
</dbReference>
<proteinExistence type="predicted"/>
<evidence type="ECO:0000256" key="3">
    <source>
        <dbReference type="ARBA" id="ARBA00022729"/>
    </source>
</evidence>
<dbReference type="Proteomes" id="UP001374579">
    <property type="component" value="Unassembled WGS sequence"/>
</dbReference>
<keyword evidence="2" id="KW-0964">Secreted</keyword>
<organism evidence="7 8">
    <name type="scientific">Littorina saxatilis</name>
    <dbReference type="NCBI Taxonomy" id="31220"/>
    <lineage>
        <taxon>Eukaryota</taxon>
        <taxon>Metazoa</taxon>
        <taxon>Spiralia</taxon>
        <taxon>Lophotrochozoa</taxon>
        <taxon>Mollusca</taxon>
        <taxon>Gastropoda</taxon>
        <taxon>Caenogastropoda</taxon>
        <taxon>Littorinimorpha</taxon>
        <taxon>Littorinoidea</taxon>
        <taxon>Littorinidae</taxon>
        <taxon>Littorina</taxon>
    </lineage>
</organism>
<evidence type="ECO:0000313" key="7">
    <source>
        <dbReference type="EMBL" id="KAK7090112.1"/>
    </source>
</evidence>
<accession>A0AAN9AND6</accession>
<dbReference type="Gene3D" id="2.60.40.10">
    <property type="entry name" value="Immunoglobulins"/>
    <property type="match status" value="1"/>
</dbReference>
<keyword evidence="3 4" id="KW-0732">Signal</keyword>
<comment type="subcellular location">
    <subcellularLocation>
        <location evidence="1">Secreted</location>
    </subcellularLocation>
</comment>
<dbReference type="PANTHER" id="PTHR22923:SF62">
    <property type="entry name" value="CVP18"/>
    <property type="match status" value="1"/>
</dbReference>
<evidence type="ECO:0000256" key="4">
    <source>
        <dbReference type="SAM" id="SignalP"/>
    </source>
</evidence>
<keyword evidence="8" id="KW-1185">Reference proteome</keyword>
<dbReference type="EMBL" id="JBAMIC010000024">
    <property type="protein sequence ID" value="KAK7090112.1"/>
    <property type="molecule type" value="Genomic_DNA"/>
</dbReference>
<evidence type="ECO:0000259" key="6">
    <source>
        <dbReference type="PROSITE" id="PS50871"/>
    </source>
</evidence>
<dbReference type="InterPro" id="IPR001073">
    <property type="entry name" value="C1q_dom"/>
</dbReference>
<reference evidence="7 8" key="1">
    <citation type="submission" date="2024-02" db="EMBL/GenBank/DDBJ databases">
        <title>Chromosome-scale genome assembly of the rough periwinkle Littorina saxatilis.</title>
        <authorList>
            <person name="De Jode A."/>
            <person name="Faria R."/>
            <person name="Formenti G."/>
            <person name="Sims Y."/>
            <person name="Smith T.P."/>
            <person name="Tracey A."/>
            <person name="Wood J.M.D."/>
            <person name="Zagrodzka Z.B."/>
            <person name="Johannesson K."/>
            <person name="Butlin R.K."/>
            <person name="Leder E.H."/>
        </authorList>
    </citation>
    <scope>NUCLEOTIDE SEQUENCE [LARGE SCALE GENOMIC DNA]</scope>
    <source>
        <strain evidence="7">Snail1</strain>
        <tissue evidence="7">Muscle</tissue>
    </source>
</reference>
<name>A0AAN9AND6_9CAEN</name>
<protein>
    <submittedName>
        <fullName evidence="7">Uncharacterized protein</fullName>
    </submittedName>
</protein>
<evidence type="ECO:0000313" key="8">
    <source>
        <dbReference type="Proteomes" id="UP001374579"/>
    </source>
</evidence>
<gene>
    <name evidence="7" type="ORF">V1264_009954</name>
</gene>
<comment type="caution">
    <text evidence="7">The sequence shown here is derived from an EMBL/GenBank/DDBJ whole genome shotgun (WGS) entry which is preliminary data.</text>
</comment>